<dbReference type="Pfam" id="PF01073">
    <property type="entry name" value="3Beta_HSD"/>
    <property type="match status" value="1"/>
</dbReference>
<dbReference type="Pfam" id="PF14934">
    <property type="entry name" value="TMEM254"/>
    <property type="match status" value="1"/>
</dbReference>
<dbReference type="InterPro" id="IPR050177">
    <property type="entry name" value="Lipid_A_modif_metabolic_enz"/>
</dbReference>
<name>A0A8T3B0L7_DENNO</name>
<gene>
    <name evidence="6" type="ORF">KFK09_017291</name>
</gene>
<evidence type="ECO:0000256" key="4">
    <source>
        <dbReference type="SAM" id="Phobius"/>
    </source>
</evidence>
<comment type="caution">
    <text evidence="6">The sequence shown here is derived from an EMBL/GenBank/DDBJ whole genome shotgun (WGS) entry which is preliminary data.</text>
</comment>
<keyword evidence="4" id="KW-0472">Membrane</keyword>
<dbReference type="SMR" id="A0A8T3B0L7"/>
<dbReference type="GO" id="GO:0006694">
    <property type="term" value="P:steroid biosynthetic process"/>
    <property type="evidence" value="ECO:0007669"/>
    <property type="project" value="InterPro"/>
</dbReference>
<dbReference type="InterPro" id="IPR036291">
    <property type="entry name" value="NAD(P)-bd_dom_sf"/>
</dbReference>
<keyword evidence="4" id="KW-1133">Transmembrane helix</keyword>
<dbReference type="InterPro" id="IPR028110">
    <property type="entry name" value="TMEM254"/>
</dbReference>
<feature type="domain" description="3-beta hydroxysteroid dehydrogenase/isomerase" evidence="5">
    <location>
        <begin position="76"/>
        <end position="353"/>
    </location>
</feature>
<evidence type="ECO:0000256" key="3">
    <source>
        <dbReference type="ARBA" id="ARBA00023027"/>
    </source>
</evidence>
<evidence type="ECO:0000259" key="5">
    <source>
        <dbReference type="Pfam" id="PF01073"/>
    </source>
</evidence>
<keyword evidence="4" id="KW-0812">Transmembrane</keyword>
<dbReference type="PANTHER" id="PTHR43245">
    <property type="entry name" value="BIFUNCTIONAL POLYMYXIN RESISTANCE PROTEIN ARNA"/>
    <property type="match status" value="1"/>
</dbReference>
<feature type="transmembrane region" description="Helical" evidence="4">
    <location>
        <begin position="444"/>
        <end position="467"/>
    </location>
</feature>
<dbReference type="InterPro" id="IPR002225">
    <property type="entry name" value="3Beta_OHSteriod_DH/Estase"/>
</dbReference>
<evidence type="ECO:0000256" key="2">
    <source>
        <dbReference type="ARBA" id="ARBA00023002"/>
    </source>
</evidence>
<evidence type="ECO:0000313" key="7">
    <source>
        <dbReference type="Proteomes" id="UP000829196"/>
    </source>
</evidence>
<comment type="similarity">
    <text evidence="1">Belongs to the 3-beta-HSD family.</text>
</comment>
<dbReference type="OrthoDB" id="2735536at2759"/>
<sequence length="541" mass="61211">MLSDCHKAVTTALNGSQLISDMAKNSNSVGASYYCLRDIRRVYSRLPFIAGDSREGDWGIEMHLSENEGIEGNRFVVTGGLGFVGAALCLELVRRGAEEVRSFDTRSCSPWSLDLQKNGVRCIRGDVSQKMNLKEALKGANCVFHLASYGMSGKEMLQASRIDEVNLNGTCNVLDVCHEVGIKRLVYVSTYNVVFGGKEIVNGNESLPYYPIDDHVDPYGRSKSIGEQLVLKSNGRSSKKKSGVRLYTCAIRPAAIYGPGEQRHFPRILSLAQMGLAFFKVGDANVKTDWVYVENLVLALILASMGLLDDIPGRKGHPIAAGQAYFISDGSPVNSFNSIINPLFKSLDYDVPKFTISVKHALLMSQICWFVWMFLYPWLNHSWVPGPLLLPAEVYKIGVTHYFSYLKAKEELGYVPMISPREGLAKTISYWKDRKRRELDRPNIFMWIYVIFGMTGLFYTAFLPTFWPLRWLNSLALFIFRSVWNLRFTFYLAVLLHLGEAIYVWFRARRVDPANATGWFWQTFILGFTSMKLFIKRAKQA</sequence>
<dbReference type="EMBL" id="JAGYWB010000012">
    <property type="protein sequence ID" value="KAI0502343.1"/>
    <property type="molecule type" value="Genomic_DNA"/>
</dbReference>
<proteinExistence type="inferred from homology"/>
<feature type="transmembrane region" description="Helical" evidence="4">
    <location>
        <begin position="518"/>
        <end position="535"/>
    </location>
</feature>
<dbReference type="PANTHER" id="PTHR43245:SF51">
    <property type="entry name" value="SHORT CHAIN DEHYDROGENASE_REDUCTASE FAMILY 42E, MEMBER 2"/>
    <property type="match status" value="1"/>
</dbReference>
<feature type="transmembrane region" description="Helical" evidence="4">
    <location>
        <begin position="488"/>
        <end position="506"/>
    </location>
</feature>
<dbReference type="GO" id="GO:0016616">
    <property type="term" value="F:oxidoreductase activity, acting on the CH-OH group of donors, NAD or NADP as acceptor"/>
    <property type="evidence" value="ECO:0007669"/>
    <property type="project" value="InterPro"/>
</dbReference>
<dbReference type="AlphaFoldDB" id="A0A8T3B0L7"/>
<protein>
    <recommendedName>
        <fullName evidence="5">3-beta hydroxysteroid dehydrogenase/isomerase domain-containing protein</fullName>
    </recommendedName>
</protein>
<reference evidence="6" key="1">
    <citation type="journal article" date="2022" name="Front. Genet.">
        <title>Chromosome-Scale Assembly of the Dendrobium nobile Genome Provides Insights Into the Molecular Mechanism of the Biosynthesis of the Medicinal Active Ingredient of Dendrobium.</title>
        <authorList>
            <person name="Xu Q."/>
            <person name="Niu S.-C."/>
            <person name="Li K.-L."/>
            <person name="Zheng P.-J."/>
            <person name="Zhang X.-J."/>
            <person name="Jia Y."/>
            <person name="Liu Y."/>
            <person name="Niu Y.-X."/>
            <person name="Yu L.-H."/>
            <person name="Chen D.-F."/>
            <person name="Zhang G.-Q."/>
        </authorList>
    </citation>
    <scope>NUCLEOTIDE SEQUENCE</scope>
    <source>
        <tissue evidence="6">Leaf</tissue>
    </source>
</reference>
<keyword evidence="7" id="KW-1185">Reference proteome</keyword>
<dbReference type="Gene3D" id="3.40.50.720">
    <property type="entry name" value="NAD(P)-binding Rossmann-like Domain"/>
    <property type="match status" value="1"/>
</dbReference>
<accession>A0A8T3B0L7</accession>
<dbReference type="SUPFAM" id="SSF51735">
    <property type="entry name" value="NAD(P)-binding Rossmann-fold domains"/>
    <property type="match status" value="1"/>
</dbReference>
<evidence type="ECO:0000256" key="1">
    <source>
        <dbReference type="ARBA" id="ARBA00009219"/>
    </source>
</evidence>
<dbReference type="FunFam" id="3.40.50.720:FF:000138">
    <property type="entry name" value="Short-chain dehydrogenase/reductase family 42E member 1"/>
    <property type="match status" value="1"/>
</dbReference>
<keyword evidence="3" id="KW-0520">NAD</keyword>
<keyword evidence="2" id="KW-0560">Oxidoreductase</keyword>
<organism evidence="6 7">
    <name type="scientific">Dendrobium nobile</name>
    <name type="common">Orchid</name>
    <dbReference type="NCBI Taxonomy" id="94219"/>
    <lineage>
        <taxon>Eukaryota</taxon>
        <taxon>Viridiplantae</taxon>
        <taxon>Streptophyta</taxon>
        <taxon>Embryophyta</taxon>
        <taxon>Tracheophyta</taxon>
        <taxon>Spermatophyta</taxon>
        <taxon>Magnoliopsida</taxon>
        <taxon>Liliopsida</taxon>
        <taxon>Asparagales</taxon>
        <taxon>Orchidaceae</taxon>
        <taxon>Epidendroideae</taxon>
        <taxon>Malaxideae</taxon>
        <taxon>Dendrobiinae</taxon>
        <taxon>Dendrobium</taxon>
    </lineage>
</organism>
<evidence type="ECO:0000313" key="6">
    <source>
        <dbReference type="EMBL" id="KAI0502343.1"/>
    </source>
</evidence>
<dbReference type="Proteomes" id="UP000829196">
    <property type="component" value="Unassembled WGS sequence"/>
</dbReference>